<evidence type="ECO:0000259" key="3">
    <source>
        <dbReference type="Pfam" id="PF13592"/>
    </source>
</evidence>
<organism evidence="4 5">
    <name type="scientific">Methylomagnum ishizawai</name>
    <dbReference type="NCBI Taxonomy" id="1760988"/>
    <lineage>
        <taxon>Bacteria</taxon>
        <taxon>Pseudomonadati</taxon>
        <taxon>Pseudomonadota</taxon>
        <taxon>Gammaproteobacteria</taxon>
        <taxon>Methylococcales</taxon>
        <taxon>Methylococcaceae</taxon>
        <taxon>Methylomagnum</taxon>
    </lineage>
</organism>
<feature type="compositionally biased region" description="Basic and acidic residues" evidence="1">
    <location>
        <begin position="156"/>
        <end position="175"/>
    </location>
</feature>
<dbReference type="OrthoDB" id="5566336at2"/>
<proteinExistence type="predicted"/>
<evidence type="ECO:0000313" key="5">
    <source>
        <dbReference type="Proteomes" id="UP000192923"/>
    </source>
</evidence>
<dbReference type="Pfam" id="PF13592">
    <property type="entry name" value="HTH_33"/>
    <property type="match status" value="1"/>
</dbReference>
<dbReference type="RefSeq" id="WP_085211012.1">
    <property type="nucleotide sequence ID" value="NZ_FXAM01000001.1"/>
</dbReference>
<dbReference type="Pfam" id="PF13518">
    <property type="entry name" value="HTH_28"/>
    <property type="match status" value="1"/>
</dbReference>
<name>A0A1Y6D0B9_9GAMM</name>
<accession>A0A1Y6D0B9</accession>
<feature type="domain" description="Winged helix-turn helix" evidence="3">
    <location>
        <begin position="113"/>
        <end position="168"/>
    </location>
</feature>
<dbReference type="AlphaFoldDB" id="A0A1Y6D0B9"/>
<dbReference type="InterPro" id="IPR055247">
    <property type="entry name" value="InsJ-like_HTH"/>
</dbReference>
<protein>
    <submittedName>
        <fullName evidence="4">Transposase</fullName>
    </submittedName>
</protein>
<keyword evidence="5" id="KW-1185">Reference proteome</keyword>
<evidence type="ECO:0000256" key="1">
    <source>
        <dbReference type="SAM" id="MobiDB-lite"/>
    </source>
</evidence>
<feature type="region of interest" description="Disordered" evidence="1">
    <location>
        <begin position="156"/>
        <end position="182"/>
    </location>
</feature>
<dbReference type="SUPFAM" id="SSF46689">
    <property type="entry name" value="Homeodomain-like"/>
    <property type="match status" value="1"/>
</dbReference>
<reference evidence="4 5" key="1">
    <citation type="submission" date="2016-12" db="EMBL/GenBank/DDBJ databases">
        <authorList>
            <person name="Song W.-J."/>
            <person name="Kurnit D.M."/>
        </authorList>
    </citation>
    <scope>NUCLEOTIDE SEQUENCE [LARGE SCALE GENOMIC DNA]</scope>
    <source>
        <strain evidence="4 5">175</strain>
    </source>
</reference>
<feature type="domain" description="Insertion element IS150 protein InsJ-like helix-turn-helix" evidence="2">
    <location>
        <begin position="32"/>
        <end position="83"/>
    </location>
</feature>
<sequence>MNRSIRIQRLAPQDRERWQALFYRHQQQSRRRRLLALRSLWDGESMAEVCRSQGVQRKTLEKWLDSYLHGGFDALLAPQRRPRPQTLNPQRRKVLRYILLHKAPADYGIDSYQWTAVHVQDLLSKKWGLSLSANRLYEIFDELGLSLQRAHRDYGPAKPAERASFVKDLEKKPPRPEPTPPL</sequence>
<evidence type="ECO:0000313" key="4">
    <source>
        <dbReference type="EMBL" id="SMF94002.1"/>
    </source>
</evidence>
<dbReference type="InterPro" id="IPR009057">
    <property type="entry name" value="Homeodomain-like_sf"/>
</dbReference>
<dbReference type="EMBL" id="FXAM01000001">
    <property type="protein sequence ID" value="SMF94002.1"/>
    <property type="molecule type" value="Genomic_DNA"/>
</dbReference>
<gene>
    <name evidence="4" type="ORF">SAMN02949497_1303</name>
</gene>
<dbReference type="InterPro" id="IPR025959">
    <property type="entry name" value="Winged_HTH_dom"/>
</dbReference>
<dbReference type="Proteomes" id="UP000192923">
    <property type="component" value="Unassembled WGS sequence"/>
</dbReference>
<evidence type="ECO:0000259" key="2">
    <source>
        <dbReference type="Pfam" id="PF13518"/>
    </source>
</evidence>